<organism evidence="1 2">
    <name type="scientific">Lentzea fradiae</name>
    <dbReference type="NCBI Taxonomy" id="200378"/>
    <lineage>
        <taxon>Bacteria</taxon>
        <taxon>Bacillati</taxon>
        <taxon>Actinomycetota</taxon>
        <taxon>Actinomycetes</taxon>
        <taxon>Pseudonocardiales</taxon>
        <taxon>Pseudonocardiaceae</taxon>
        <taxon>Lentzea</taxon>
    </lineage>
</organism>
<dbReference type="AlphaFoldDB" id="A0A1G7RH88"/>
<gene>
    <name evidence="1" type="ORF">SAMN05216553_105303</name>
</gene>
<dbReference type="Proteomes" id="UP000199623">
    <property type="component" value="Unassembled WGS sequence"/>
</dbReference>
<dbReference type="EMBL" id="FNCC01000005">
    <property type="protein sequence ID" value="SDG09420.1"/>
    <property type="molecule type" value="Genomic_DNA"/>
</dbReference>
<sequence>MFRLLAKTRGARALHPRGVWRTGELRGGVPPFPAEATVTVRLSKGAGTRPGWPDVLGLALRVPTESGDWDLLLSSTGTGRWSRLVPRFVRRWRDARLGTLAPYRYRGELVWFMAVPDDREVPVRFAVHRSGGDTGWQRVAELTLHPLGPHARDDDVPVAFDPVRTRPAELELAPRWLAVAREKAYEGSRRGHRGS</sequence>
<dbReference type="SUPFAM" id="SSF56634">
    <property type="entry name" value="Heme-dependent catalase-like"/>
    <property type="match status" value="1"/>
</dbReference>
<accession>A0A1G7RH88</accession>
<protein>
    <recommendedName>
        <fullName evidence="3">Phosphodiesterase</fullName>
    </recommendedName>
</protein>
<dbReference type="STRING" id="200378.SAMN05216553_105303"/>
<proteinExistence type="predicted"/>
<evidence type="ECO:0000313" key="1">
    <source>
        <dbReference type="EMBL" id="SDG09420.1"/>
    </source>
</evidence>
<reference evidence="2" key="1">
    <citation type="submission" date="2016-10" db="EMBL/GenBank/DDBJ databases">
        <authorList>
            <person name="Varghese N."/>
            <person name="Submissions S."/>
        </authorList>
    </citation>
    <scope>NUCLEOTIDE SEQUENCE [LARGE SCALE GENOMIC DNA]</scope>
    <source>
        <strain evidence="2">CGMCC 4.3506</strain>
    </source>
</reference>
<dbReference type="GO" id="GO:0020037">
    <property type="term" value="F:heme binding"/>
    <property type="evidence" value="ECO:0007669"/>
    <property type="project" value="InterPro"/>
</dbReference>
<keyword evidence="2" id="KW-1185">Reference proteome</keyword>
<evidence type="ECO:0000313" key="2">
    <source>
        <dbReference type="Proteomes" id="UP000199623"/>
    </source>
</evidence>
<dbReference type="InterPro" id="IPR020835">
    <property type="entry name" value="Catalase_sf"/>
</dbReference>
<evidence type="ECO:0008006" key="3">
    <source>
        <dbReference type="Google" id="ProtNLM"/>
    </source>
</evidence>
<name>A0A1G7RH88_9PSEU</name>